<dbReference type="EMBL" id="JAQIZT010000002">
    <property type="protein sequence ID" value="KAJ7007358.1"/>
    <property type="molecule type" value="Genomic_DNA"/>
</dbReference>
<dbReference type="AlphaFoldDB" id="A0AAD6WC50"/>
<name>A0AAD6WC50_9ROSI</name>
<keyword evidence="2" id="KW-1185">Reference proteome</keyword>
<dbReference type="Proteomes" id="UP001164929">
    <property type="component" value="Chromosome 2"/>
</dbReference>
<proteinExistence type="predicted"/>
<evidence type="ECO:0000313" key="2">
    <source>
        <dbReference type="Proteomes" id="UP001164929"/>
    </source>
</evidence>
<reference evidence="1" key="1">
    <citation type="journal article" date="2023" name="Mol. Ecol. Resour.">
        <title>Chromosome-level genome assembly of a triploid poplar Populus alba 'Berolinensis'.</title>
        <authorList>
            <person name="Chen S."/>
            <person name="Yu Y."/>
            <person name="Wang X."/>
            <person name="Wang S."/>
            <person name="Zhang T."/>
            <person name="Zhou Y."/>
            <person name="He R."/>
            <person name="Meng N."/>
            <person name="Wang Y."/>
            <person name="Liu W."/>
            <person name="Liu Z."/>
            <person name="Liu J."/>
            <person name="Guo Q."/>
            <person name="Huang H."/>
            <person name="Sederoff R.R."/>
            <person name="Wang G."/>
            <person name="Qu G."/>
            <person name="Chen S."/>
        </authorList>
    </citation>
    <scope>NUCLEOTIDE SEQUENCE</scope>
    <source>
        <strain evidence="1">SC-2020</strain>
    </source>
</reference>
<sequence length="31" mass="3596">MWNSSILRTVKGRLQDFTLMLCATDRLLLSL</sequence>
<organism evidence="1 2">
    <name type="scientific">Populus alba x Populus x berolinensis</name>
    <dbReference type="NCBI Taxonomy" id="444605"/>
    <lineage>
        <taxon>Eukaryota</taxon>
        <taxon>Viridiplantae</taxon>
        <taxon>Streptophyta</taxon>
        <taxon>Embryophyta</taxon>
        <taxon>Tracheophyta</taxon>
        <taxon>Spermatophyta</taxon>
        <taxon>Magnoliopsida</taxon>
        <taxon>eudicotyledons</taxon>
        <taxon>Gunneridae</taxon>
        <taxon>Pentapetalae</taxon>
        <taxon>rosids</taxon>
        <taxon>fabids</taxon>
        <taxon>Malpighiales</taxon>
        <taxon>Salicaceae</taxon>
        <taxon>Saliceae</taxon>
        <taxon>Populus</taxon>
    </lineage>
</organism>
<evidence type="ECO:0000313" key="1">
    <source>
        <dbReference type="EMBL" id="KAJ7007358.1"/>
    </source>
</evidence>
<gene>
    <name evidence="1" type="ORF">NC653_006413</name>
</gene>
<protein>
    <submittedName>
        <fullName evidence="1">Uncharacterized protein</fullName>
    </submittedName>
</protein>
<comment type="caution">
    <text evidence="1">The sequence shown here is derived from an EMBL/GenBank/DDBJ whole genome shotgun (WGS) entry which is preliminary data.</text>
</comment>
<accession>A0AAD6WC50</accession>